<dbReference type="GeneID" id="70128241"/>
<accession>A0A9P8UZ80</accession>
<evidence type="ECO:0000259" key="1">
    <source>
        <dbReference type="Pfam" id="PF20150"/>
    </source>
</evidence>
<organism evidence="2 3">
    <name type="scientific">Truncatella angustata</name>
    <dbReference type="NCBI Taxonomy" id="152316"/>
    <lineage>
        <taxon>Eukaryota</taxon>
        <taxon>Fungi</taxon>
        <taxon>Dikarya</taxon>
        <taxon>Ascomycota</taxon>
        <taxon>Pezizomycotina</taxon>
        <taxon>Sordariomycetes</taxon>
        <taxon>Xylariomycetidae</taxon>
        <taxon>Amphisphaeriales</taxon>
        <taxon>Sporocadaceae</taxon>
        <taxon>Truncatella</taxon>
    </lineage>
</organism>
<keyword evidence="3" id="KW-1185">Reference proteome</keyword>
<evidence type="ECO:0000313" key="3">
    <source>
        <dbReference type="Proteomes" id="UP000758603"/>
    </source>
</evidence>
<dbReference type="RefSeq" id="XP_045965251.1">
    <property type="nucleotide sequence ID" value="XM_046099349.1"/>
</dbReference>
<dbReference type="Proteomes" id="UP000758603">
    <property type="component" value="Unassembled WGS sequence"/>
</dbReference>
<dbReference type="Pfam" id="PF20150">
    <property type="entry name" value="2EXR"/>
    <property type="match status" value="1"/>
</dbReference>
<name>A0A9P8UZ80_9PEZI</name>
<dbReference type="InterPro" id="IPR045518">
    <property type="entry name" value="2EXR"/>
</dbReference>
<gene>
    <name evidence="2" type="ORF">BKA67DRAFT_531193</name>
</gene>
<feature type="domain" description="2EXR" evidence="1">
    <location>
        <begin position="11"/>
        <end position="67"/>
    </location>
</feature>
<comment type="caution">
    <text evidence="2">The sequence shown here is derived from an EMBL/GenBank/DDBJ whole genome shotgun (WGS) entry which is preliminary data.</text>
</comment>
<dbReference type="AlphaFoldDB" id="A0A9P8UZ80"/>
<reference evidence="2" key="1">
    <citation type="journal article" date="2021" name="Nat. Commun.">
        <title>Genetic determinants of endophytism in the Arabidopsis root mycobiome.</title>
        <authorList>
            <person name="Mesny F."/>
            <person name="Miyauchi S."/>
            <person name="Thiergart T."/>
            <person name="Pickel B."/>
            <person name="Atanasova L."/>
            <person name="Karlsson M."/>
            <person name="Huettel B."/>
            <person name="Barry K.W."/>
            <person name="Haridas S."/>
            <person name="Chen C."/>
            <person name="Bauer D."/>
            <person name="Andreopoulos W."/>
            <person name="Pangilinan J."/>
            <person name="LaButti K."/>
            <person name="Riley R."/>
            <person name="Lipzen A."/>
            <person name="Clum A."/>
            <person name="Drula E."/>
            <person name="Henrissat B."/>
            <person name="Kohler A."/>
            <person name="Grigoriev I.V."/>
            <person name="Martin F.M."/>
            <person name="Hacquard S."/>
        </authorList>
    </citation>
    <scope>NUCLEOTIDE SEQUENCE</scope>
    <source>
        <strain evidence="2">MPI-SDFR-AT-0073</strain>
    </source>
</reference>
<proteinExistence type="predicted"/>
<sequence length="286" mass="32409">MVVSTTAAETFHRFQDLPAELRLHIWKFSVDSVGFITVTVKDHNHMPTLTTPLWSVNHESRETAIRVTKVEPDGVHRLVTSGRNGQNECKIMQGLQVGTHRIMTLPRKWALPFEESMWMEHNGASYVLFNPSRKDPATVERVAREVLNCRCIEEAMWDKALCFGGFVLLDGDRPESSMEVGAPEETNWHGETTWTSPFSHPWLSIIRLRELSDLAKSRPLKQSNMLCHGGHKLAMAVNLDLMNLLGRRIRLAWVKVSLAIKGQTAMHPGGLRGSLMRMVPCDSREH</sequence>
<protein>
    <recommendedName>
        <fullName evidence="1">2EXR domain-containing protein</fullName>
    </recommendedName>
</protein>
<evidence type="ECO:0000313" key="2">
    <source>
        <dbReference type="EMBL" id="KAH6661120.1"/>
    </source>
</evidence>
<dbReference type="OrthoDB" id="3473305at2759"/>
<dbReference type="EMBL" id="JAGPXC010000001">
    <property type="protein sequence ID" value="KAH6661120.1"/>
    <property type="molecule type" value="Genomic_DNA"/>
</dbReference>